<comment type="caution">
    <text evidence="2">The sequence shown here is derived from an EMBL/GenBank/DDBJ whole genome shotgun (WGS) entry which is preliminary data.</text>
</comment>
<evidence type="ECO:0000259" key="1">
    <source>
        <dbReference type="Pfam" id="PF08378"/>
    </source>
</evidence>
<organism evidence="2 3">
    <name type="scientific">Chryseobacterium sediminis</name>
    <dbReference type="NCBI Taxonomy" id="1679494"/>
    <lineage>
        <taxon>Bacteria</taxon>
        <taxon>Pseudomonadati</taxon>
        <taxon>Bacteroidota</taxon>
        <taxon>Flavobacteriia</taxon>
        <taxon>Flavobacteriales</taxon>
        <taxon>Weeksellaceae</taxon>
        <taxon>Chryseobacterium group</taxon>
        <taxon>Chryseobacterium</taxon>
    </lineage>
</organism>
<evidence type="ECO:0000313" key="3">
    <source>
        <dbReference type="Proteomes" id="UP000587367"/>
    </source>
</evidence>
<feature type="domain" description="NERD" evidence="1">
    <location>
        <begin position="327"/>
        <end position="414"/>
    </location>
</feature>
<dbReference type="RefSeq" id="WP_184559655.1">
    <property type="nucleotide sequence ID" value="NZ_JACHKS010000003.1"/>
</dbReference>
<reference evidence="2 3" key="1">
    <citation type="submission" date="2020-08" db="EMBL/GenBank/DDBJ databases">
        <title>Functional genomics of gut bacteria from endangered species of beetles.</title>
        <authorList>
            <person name="Carlos-Shanley C."/>
        </authorList>
    </citation>
    <scope>NUCLEOTIDE SEQUENCE [LARGE SCALE GENOMIC DNA]</scope>
    <source>
        <strain evidence="2 3">S00068</strain>
    </source>
</reference>
<dbReference type="Pfam" id="PF08378">
    <property type="entry name" value="NERD"/>
    <property type="match status" value="1"/>
</dbReference>
<gene>
    <name evidence="2" type="ORF">HNP24_003997</name>
</gene>
<proteinExistence type="predicted"/>
<sequence>MIFDIAGKSKEIQSIISRYTKESFVTFLADFIRNNNFRGATGFSEIMKSKLKDSLYLIALRLSSKEEGKEDFKYNVPNEIILTDVVGRLNSIISNYLSSNYTPSYLNGNVEEQKKIIIHEGTFNSYFLNGVLNYRQQEINHVVSMFLPYQDKIKEKLGVELNTLVDMCNHSEDLYSKKVKNGYAKIIKSPELLNLFDLANKVESTEFRKLLSELSPSEFNLFMDFYEKPHSALIFTKQEFYAKFDEKETDIFCELFSIDINNEIDYLFYTDTNPLELKPIIKLNENEYLNIYQKQLPTSLYRILYDILGATQKEKTHLNHRRGKVVFEKKVISLFKKIFSDSKDFRLYDNYYVKGNEQDLLIICDNYALVIECKSSKIREPLRNTEKAYKKIKSEFKDCIQAGYNQCYRVEKCFYNEQEVIIKDKVGNVLEIIKTENIKDIFSLVITLERFGPIQTDLSLLLERESDDLVYPWSVGIDDLETFLLTLKKKTKSPLTKFIDYLTLRELLNEKVISSDELDICASYMRNPKKFKELANSNHDFILMEPTLQNYFDKLYYNGDLKFNSVQ</sequence>
<accession>A0ABR6Q5E3</accession>
<dbReference type="Proteomes" id="UP000587367">
    <property type="component" value="Unassembled WGS sequence"/>
</dbReference>
<protein>
    <recommendedName>
        <fullName evidence="1">NERD domain-containing protein</fullName>
    </recommendedName>
</protein>
<name>A0ABR6Q5E3_9FLAO</name>
<keyword evidence="3" id="KW-1185">Reference proteome</keyword>
<dbReference type="InterPro" id="IPR011528">
    <property type="entry name" value="NERD"/>
</dbReference>
<evidence type="ECO:0000313" key="2">
    <source>
        <dbReference type="EMBL" id="MBB6332994.1"/>
    </source>
</evidence>
<dbReference type="EMBL" id="JACHKS010000003">
    <property type="protein sequence ID" value="MBB6332994.1"/>
    <property type="molecule type" value="Genomic_DNA"/>
</dbReference>